<evidence type="ECO:0000256" key="6">
    <source>
        <dbReference type="SAM" id="Phobius"/>
    </source>
</evidence>
<evidence type="ECO:0000259" key="7">
    <source>
        <dbReference type="Pfam" id="PF01694"/>
    </source>
</evidence>
<keyword evidence="9" id="KW-1185">Reference proteome</keyword>
<gene>
    <name evidence="8" type="ORF">GCM10008101_27690</name>
</gene>
<name>A0ABQ3C8J1_9GAMM</name>
<dbReference type="InterPro" id="IPR035952">
    <property type="entry name" value="Rhomboid-like_sf"/>
</dbReference>
<dbReference type="PANTHER" id="PTHR43731">
    <property type="entry name" value="RHOMBOID PROTEASE"/>
    <property type="match status" value="1"/>
</dbReference>
<feature type="domain" description="Peptidase S54 rhomboid" evidence="7">
    <location>
        <begin position="64"/>
        <end position="192"/>
    </location>
</feature>
<dbReference type="PANTHER" id="PTHR43731:SF9">
    <property type="entry name" value="SLR1461 PROTEIN"/>
    <property type="match status" value="1"/>
</dbReference>
<evidence type="ECO:0000313" key="9">
    <source>
        <dbReference type="Proteomes" id="UP000643403"/>
    </source>
</evidence>
<proteinExistence type="predicted"/>
<evidence type="ECO:0000256" key="2">
    <source>
        <dbReference type="ARBA" id="ARBA00022692"/>
    </source>
</evidence>
<comment type="caution">
    <text evidence="8">The sequence shown here is derived from an EMBL/GenBank/DDBJ whole genome shotgun (WGS) entry which is preliminary data.</text>
</comment>
<evidence type="ECO:0000256" key="4">
    <source>
        <dbReference type="ARBA" id="ARBA00023136"/>
    </source>
</evidence>
<evidence type="ECO:0000256" key="1">
    <source>
        <dbReference type="ARBA" id="ARBA00004141"/>
    </source>
</evidence>
<sequence>MHLHTPAPPSDPAQQRRLDARRWRRAFNLSLAAVLGLVAIYAAQAGFDVPAWSVRPQRVDGLAGIATAPLLHGSAAHVGSNALGLLALGTLTIAQFPRALMRTLPLAWIGSGLAAWWLGTAGSHHLGASGVVNGLLFMVLTLGLVRRDRPAVAAAMLGLSLFGGMLLSVLPHEPGISWQSHLGGAVGGVIGGLWGRHADPMPARVRYSWEDEDEAAEAADAIAVIEPPSPGPTRSGHPPSWG</sequence>
<feature type="region of interest" description="Disordered" evidence="5">
    <location>
        <begin position="218"/>
        <end position="242"/>
    </location>
</feature>
<feature type="transmembrane region" description="Helical" evidence="6">
    <location>
        <begin position="125"/>
        <end position="145"/>
    </location>
</feature>
<dbReference type="Gene3D" id="1.20.1540.10">
    <property type="entry name" value="Rhomboid-like"/>
    <property type="match status" value="1"/>
</dbReference>
<dbReference type="Pfam" id="PF01694">
    <property type="entry name" value="Rhomboid"/>
    <property type="match status" value="1"/>
</dbReference>
<dbReference type="SUPFAM" id="SSF144091">
    <property type="entry name" value="Rhomboid-like"/>
    <property type="match status" value="1"/>
</dbReference>
<feature type="transmembrane region" description="Helical" evidence="6">
    <location>
        <begin position="26"/>
        <end position="43"/>
    </location>
</feature>
<reference evidence="9" key="1">
    <citation type="journal article" date="2019" name="Int. J. Syst. Evol. Microbiol.">
        <title>The Global Catalogue of Microorganisms (GCM) 10K type strain sequencing project: providing services to taxonomists for standard genome sequencing and annotation.</title>
        <authorList>
            <consortium name="The Broad Institute Genomics Platform"/>
            <consortium name="The Broad Institute Genome Sequencing Center for Infectious Disease"/>
            <person name="Wu L."/>
            <person name="Ma J."/>
        </authorList>
    </citation>
    <scope>NUCLEOTIDE SEQUENCE [LARGE SCALE GENOMIC DNA]</scope>
    <source>
        <strain evidence="9">KCTC 22558</strain>
    </source>
</reference>
<feature type="transmembrane region" description="Helical" evidence="6">
    <location>
        <begin position="176"/>
        <end position="194"/>
    </location>
</feature>
<evidence type="ECO:0000256" key="3">
    <source>
        <dbReference type="ARBA" id="ARBA00022989"/>
    </source>
</evidence>
<comment type="subcellular location">
    <subcellularLocation>
        <location evidence="1">Membrane</location>
        <topology evidence="1">Multi-pass membrane protein</topology>
    </subcellularLocation>
</comment>
<feature type="transmembrane region" description="Helical" evidence="6">
    <location>
        <begin position="152"/>
        <end position="170"/>
    </location>
</feature>
<protein>
    <recommendedName>
        <fullName evidence="7">Peptidase S54 rhomboid domain-containing protein</fullName>
    </recommendedName>
</protein>
<dbReference type="InterPro" id="IPR022764">
    <property type="entry name" value="Peptidase_S54_rhomboid_dom"/>
</dbReference>
<keyword evidence="4 6" id="KW-0472">Membrane</keyword>
<organism evidence="8 9">
    <name type="scientific">Cognatilysobacter xinjiangensis</name>
    <dbReference type="NCBI Taxonomy" id="546892"/>
    <lineage>
        <taxon>Bacteria</taxon>
        <taxon>Pseudomonadati</taxon>
        <taxon>Pseudomonadota</taxon>
        <taxon>Gammaproteobacteria</taxon>
        <taxon>Lysobacterales</taxon>
        <taxon>Lysobacteraceae</taxon>
        <taxon>Cognatilysobacter</taxon>
    </lineage>
</organism>
<evidence type="ECO:0000256" key="5">
    <source>
        <dbReference type="SAM" id="MobiDB-lite"/>
    </source>
</evidence>
<dbReference type="Proteomes" id="UP000643403">
    <property type="component" value="Unassembled WGS sequence"/>
</dbReference>
<keyword evidence="3 6" id="KW-1133">Transmembrane helix</keyword>
<feature type="transmembrane region" description="Helical" evidence="6">
    <location>
        <begin position="100"/>
        <end position="119"/>
    </location>
</feature>
<accession>A0ABQ3C8J1</accession>
<dbReference type="InterPro" id="IPR050925">
    <property type="entry name" value="Rhomboid_protease_S54"/>
</dbReference>
<dbReference type="RefSeq" id="WP_189451041.1">
    <property type="nucleotide sequence ID" value="NZ_BMXY01000005.1"/>
</dbReference>
<dbReference type="EMBL" id="BMXY01000005">
    <property type="protein sequence ID" value="GGZ71918.1"/>
    <property type="molecule type" value="Genomic_DNA"/>
</dbReference>
<evidence type="ECO:0000313" key="8">
    <source>
        <dbReference type="EMBL" id="GGZ71918.1"/>
    </source>
</evidence>
<keyword evidence="2 6" id="KW-0812">Transmembrane</keyword>
<feature type="transmembrane region" description="Helical" evidence="6">
    <location>
        <begin position="63"/>
        <end position="88"/>
    </location>
</feature>